<dbReference type="SUPFAM" id="SSF46785">
    <property type="entry name" value="Winged helix' DNA-binding domain"/>
    <property type="match status" value="1"/>
</dbReference>
<dbReference type="Gene3D" id="1.10.10.10">
    <property type="entry name" value="Winged helix-like DNA-binding domain superfamily/Winged helix DNA-binding domain"/>
    <property type="match status" value="1"/>
</dbReference>
<dbReference type="InterPro" id="IPR000835">
    <property type="entry name" value="HTH_MarR-typ"/>
</dbReference>
<dbReference type="AlphaFoldDB" id="A0A078MW25"/>
<dbReference type="InterPro" id="IPR036390">
    <property type="entry name" value="WH_DNA-bd_sf"/>
</dbReference>
<dbReference type="GO" id="GO:0006950">
    <property type="term" value="P:response to stress"/>
    <property type="evidence" value="ECO:0007669"/>
    <property type="project" value="TreeGrafter"/>
</dbReference>
<gene>
    <name evidence="2" type="primary">marR</name>
    <name evidence="2" type="ORF">BN1051_02994</name>
</gene>
<dbReference type="PATRIC" id="fig|1461584.3.peg.2970"/>
<proteinExistence type="predicted"/>
<evidence type="ECO:0000259" key="1">
    <source>
        <dbReference type="PROSITE" id="PS50995"/>
    </source>
</evidence>
<accession>A0A078MW25</accession>
<organism evidence="2">
    <name type="scientific">Arthrobacter saudimassiliensis</name>
    <dbReference type="NCBI Taxonomy" id="1461584"/>
    <lineage>
        <taxon>Bacteria</taxon>
        <taxon>Bacillati</taxon>
        <taxon>Actinomycetota</taxon>
        <taxon>Actinomycetes</taxon>
        <taxon>Micrococcales</taxon>
        <taxon>Micrococcaceae</taxon>
        <taxon>Arthrobacter</taxon>
    </lineage>
</organism>
<dbReference type="InterPro" id="IPR036388">
    <property type="entry name" value="WH-like_DNA-bd_sf"/>
</dbReference>
<protein>
    <submittedName>
        <fullName evidence="2">Multiple antibiotic resistance protein MarR</fullName>
    </submittedName>
</protein>
<dbReference type="PRINTS" id="PR00598">
    <property type="entry name" value="HTHMARR"/>
</dbReference>
<dbReference type="EMBL" id="LN483072">
    <property type="protein sequence ID" value="CEA09622.1"/>
    <property type="molecule type" value="Genomic_DNA"/>
</dbReference>
<dbReference type="InterPro" id="IPR039422">
    <property type="entry name" value="MarR/SlyA-like"/>
</dbReference>
<sequence>MTPRPASAAADAVESAVRFADTDLASEPFFLMARASSLGSSAANRRLAELDLKVRSYSVLSLACSGQAPTQRELSQFLALDPSQIVAIVDELEARGAVDRQPDPRDRRSKIIVPTAAGRRLYERARGVVQDATAESLAALDAGQRRELHRLLSKVAL</sequence>
<dbReference type="SMART" id="SM00347">
    <property type="entry name" value="HTH_MARR"/>
    <property type="match status" value="1"/>
</dbReference>
<name>A0A078MW25_9MICC</name>
<feature type="domain" description="HTH marR-type" evidence="1">
    <location>
        <begin position="25"/>
        <end position="157"/>
    </location>
</feature>
<dbReference type="PANTHER" id="PTHR33164:SF43">
    <property type="entry name" value="HTH-TYPE TRANSCRIPTIONAL REPRESSOR YETL"/>
    <property type="match status" value="1"/>
</dbReference>
<dbReference type="PROSITE" id="PS50995">
    <property type="entry name" value="HTH_MARR_2"/>
    <property type="match status" value="1"/>
</dbReference>
<reference evidence="2" key="1">
    <citation type="submission" date="2014-07" db="EMBL/GenBank/DDBJ databases">
        <authorList>
            <person name="Urmite Genomes Urmite Genomes"/>
        </authorList>
    </citation>
    <scope>NUCLEOTIDE SEQUENCE</scope>
    <source>
        <strain evidence="2">11W110_air</strain>
    </source>
</reference>
<dbReference type="Pfam" id="PF12802">
    <property type="entry name" value="MarR_2"/>
    <property type="match status" value="1"/>
</dbReference>
<evidence type="ECO:0000313" key="2">
    <source>
        <dbReference type="EMBL" id="CEA09622.1"/>
    </source>
</evidence>
<dbReference type="PANTHER" id="PTHR33164">
    <property type="entry name" value="TRANSCRIPTIONAL REGULATOR, MARR FAMILY"/>
    <property type="match status" value="1"/>
</dbReference>
<dbReference type="GO" id="GO:0003700">
    <property type="term" value="F:DNA-binding transcription factor activity"/>
    <property type="evidence" value="ECO:0007669"/>
    <property type="project" value="InterPro"/>
</dbReference>